<evidence type="ECO:0000313" key="5">
    <source>
        <dbReference type="Proteomes" id="UP000001876"/>
    </source>
</evidence>
<dbReference type="GeneID" id="9690241"/>
<reference evidence="4 5" key="1">
    <citation type="journal article" date="2009" name="Science">
        <title>Green evolution and dynamic adaptations revealed by genomes of the marine picoeukaryotes Micromonas.</title>
        <authorList>
            <person name="Worden A.Z."/>
            <person name="Lee J.H."/>
            <person name="Mock T."/>
            <person name="Rouze P."/>
            <person name="Simmons M.P."/>
            <person name="Aerts A.L."/>
            <person name="Allen A.E."/>
            <person name="Cuvelier M.L."/>
            <person name="Derelle E."/>
            <person name="Everett M.V."/>
            <person name="Foulon E."/>
            <person name="Grimwood J."/>
            <person name="Gundlach H."/>
            <person name="Henrissat B."/>
            <person name="Napoli C."/>
            <person name="McDonald S.M."/>
            <person name="Parker M.S."/>
            <person name="Rombauts S."/>
            <person name="Salamov A."/>
            <person name="Von Dassow P."/>
            <person name="Badger J.H."/>
            <person name="Coutinho P.M."/>
            <person name="Demir E."/>
            <person name="Dubchak I."/>
            <person name="Gentemann C."/>
            <person name="Eikrem W."/>
            <person name="Gready J.E."/>
            <person name="John U."/>
            <person name="Lanier W."/>
            <person name="Lindquist E.A."/>
            <person name="Lucas S."/>
            <person name="Mayer K.F."/>
            <person name="Moreau H."/>
            <person name="Not F."/>
            <person name="Otillar R."/>
            <person name="Panaud O."/>
            <person name="Pangilinan J."/>
            <person name="Paulsen I."/>
            <person name="Piegu B."/>
            <person name="Poliakov A."/>
            <person name="Robbens S."/>
            <person name="Schmutz J."/>
            <person name="Toulza E."/>
            <person name="Wyss T."/>
            <person name="Zelensky A."/>
            <person name="Zhou K."/>
            <person name="Armbrust E.V."/>
            <person name="Bhattacharya D."/>
            <person name="Goodenough U.W."/>
            <person name="Van de Peer Y."/>
            <person name="Grigoriev I.V."/>
        </authorList>
    </citation>
    <scope>NUCLEOTIDE SEQUENCE [LARGE SCALE GENOMIC DNA]</scope>
    <source>
        <strain evidence="4 5">CCMP1545</strain>
    </source>
</reference>
<evidence type="ECO:0000256" key="1">
    <source>
        <dbReference type="ARBA" id="ARBA00023054"/>
    </source>
</evidence>
<feature type="region of interest" description="Disordered" evidence="2">
    <location>
        <begin position="227"/>
        <end position="342"/>
    </location>
</feature>
<dbReference type="Proteomes" id="UP000001876">
    <property type="component" value="Unassembled WGS sequence"/>
</dbReference>
<dbReference type="PANTHER" id="PTHR15885:SF1">
    <property type="entry name" value="COILED-COIL DOMAIN-CONTAINING PROTEIN 174"/>
    <property type="match status" value="1"/>
</dbReference>
<dbReference type="AlphaFoldDB" id="C1N9V8"/>
<feature type="compositionally biased region" description="Basic and acidic residues" evidence="2">
    <location>
        <begin position="227"/>
        <end position="247"/>
    </location>
</feature>
<evidence type="ECO:0000259" key="3">
    <source>
        <dbReference type="PROSITE" id="PS50020"/>
    </source>
</evidence>
<accession>C1N9V8</accession>
<evidence type="ECO:0000313" key="4">
    <source>
        <dbReference type="EMBL" id="EEH51018.1"/>
    </source>
</evidence>
<feature type="compositionally biased region" description="Basic and acidic residues" evidence="2">
    <location>
        <begin position="14"/>
        <end position="42"/>
    </location>
</feature>
<keyword evidence="1" id="KW-0175">Coiled coil</keyword>
<dbReference type="CDD" id="cd00201">
    <property type="entry name" value="WW"/>
    <property type="match status" value="1"/>
</dbReference>
<dbReference type="GO" id="GO:0005634">
    <property type="term" value="C:nucleus"/>
    <property type="evidence" value="ECO:0007669"/>
    <property type="project" value="TreeGrafter"/>
</dbReference>
<feature type="compositionally biased region" description="Low complexity" evidence="2">
    <location>
        <begin position="272"/>
        <end position="284"/>
    </location>
</feature>
<feature type="compositionally biased region" description="Basic and acidic residues" evidence="2">
    <location>
        <begin position="83"/>
        <end position="134"/>
    </location>
</feature>
<dbReference type="EMBL" id="GG663752">
    <property type="protein sequence ID" value="EEH51018.1"/>
    <property type="molecule type" value="Genomic_DNA"/>
</dbReference>
<dbReference type="InterPro" id="IPR025066">
    <property type="entry name" value="CCDC174-like"/>
</dbReference>
<dbReference type="SUPFAM" id="SSF51045">
    <property type="entry name" value="WW domain"/>
    <property type="match status" value="1"/>
</dbReference>
<dbReference type="PANTHER" id="PTHR15885">
    <property type="entry name" value="COILED-COIL DOMAIN-CONTAINING PROTEIN 174"/>
    <property type="match status" value="1"/>
</dbReference>
<gene>
    <name evidence="4" type="ORF">MICPUCDRAFT_54657</name>
</gene>
<keyword evidence="5" id="KW-1185">Reference proteome</keyword>
<feature type="compositionally biased region" description="Basic residues" evidence="2">
    <location>
        <begin position="48"/>
        <end position="59"/>
    </location>
</feature>
<feature type="domain" description="WW" evidence="3">
    <location>
        <begin position="413"/>
        <end position="441"/>
    </location>
</feature>
<dbReference type="InterPro" id="IPR036020">
    <property type="entry name" value="WW_dom_sf"/>
</dbReference>
<dbReference type="OMA" id="HAARSSW"/>
<proteinExistence type="predicted"/>
<feature type="region of interest" description="Disordered" evidence="2">
    <location>
        <begin position="1"/>
        <end position="188"/>
    </location>
</feature>
<feature type="compositionally biased region" description="Basic and acidic residues" evidence="2">
    <location>
        <begin position="385"/>
        <end position="398"/>
    </location>
</feature>
<feature type="compositionally biased region" description="Basic and acidic residues" evidence="2">
    <location>
        <begin position="307"/>
        <end position="342"/>
    </location>
</feature>
<dbReference type="KEGG" id="mpp:MICPUCDRAFT_54657"/>
<name>C1N9V8_MICPC</name>
<dbReference type="InterPro" id="IPR001202">
    <property type="entry name" value="WW_dom"/>
</dbReference>
<dbReference type="RefSeq" id="XP_003064684.1">
    <property type="nucleotide sequence ID" value="XM_003064638.1"/>
</dbReference>
<feature type="region of interest" description="Disordered" evidence="2">
    <location>
        <begin position="385"/>
        <end position="421"/>
    </location>
</feature>
<protein>
    <submittedName>
        <fullName evidence="4">Predicted protein</fullName>
    </submittedName>
</protein>
<evidence type="ECO:0000256" key="2">
    <source>
        <dbReference type="SAM" id="MobiDB-lite"/>
    </source>
</evidence>
<organism evidence="5">
    <name type="scientific">Micromonas pusilla (strain CCMP1545)</name>
    <name type="common">Picoplanktonic green alga</name>
    <dbReference type="NCBI Taxonomy" id="564608"/>
    <lineage>
        <taxon>Eukaryota</taxon>
        <taxon>Viridiplantae</taxon>
        <taxon>Chlorophyta</taxon>
        <taxon>Mamiellophyceae</taxon>
        <taxon>Mamiellales</taxon>
        <taxon>Mamiellaceae</taxon>
        <taxon>Micromonas</taxon>
    </lineage>
</organism>
<dbReference type="PROSITE" id="PS50020">
    <property type="entry name" value="WW_DOMAIN_2"/>
    <property type="match status" value="1"/>
</dbReference>
<sequence>MAPASPRRSARRRQGVDEFGRALRDRSPSPESPPRRDARDGYTSRSASPRRHHHRRRRASPPPFERDDASRQQQRGLGYAEPEGCRDGHDDDRDDAPNAHRADGLLRAGPRDDGIHRRGDQHDRRRGRDDEISSSKRKRGGSPSRSTRAIPEEAAAGSIPADAAMPAEGPGRHQALMPPPPKPRRVRDPIVNLGWTAESGIAGQRPEIKDVSGASLDERTLVPLRESLEEERRKAREEKEVALEAARRVSLVGGEGEGGEEAEEKNQKNQKDQNQNAAAGAAAAVDPMALLEAMPKKQRLGGSRGKALREELRQFGKSERSKNEGVDERARRDQAARLDTSRRAVTAALERKAKLYEKLSRGDFGGDDVDVARFDVDFEMKAREERRLREESANDNRNGDASTVTGAAEGPRRTTSKPWKPVVAPNGKTYYWNVIDGATTWCVLSSHWSPYDRVGVVNANP</sequence>